<organism evidence="3 4">
    <name type="scientific">Albidovulum sediminicola</name>
    <dbReference type="NCBI Taxonomy" id="2984331"/>
    <lineage>
        <taxon>Bacteria</taxon>
        <taxon>Pseudomonadati</taxon>
        <taxon>Pseudomonadota</taxon>
        <taxon>Alphaproteobacteria</taxon>
        <taxon>Rhodobacterales</taxon>
        <taxon>Paracoccaceae</taxon>
        <taxon>Albidovulum</taxon>
    </lineage>
</organism>
<gene>
    <name evidence="3" type="ORF">OE647_16935</name>
</gene>
<keyword evidence="4" id="KW-1185">Reference proteome</keyword>
<evidence type="ECO:0000313" key="3">
    <source>
        <dbReference type="EMBL" id="MCV2866404.1"/>
    </source>
</evidence>
<dbReference type="EMBL" id="JAOWLA010000018">
    <property type="protein sequence ID" value="MCV2866404.1"/>
    <property type="molecule type" value="Genomic_DNA"/>
</dbReference>
<keyword evidence="2" id="KW-0732">Signal</keyword>
<dbReference type="Proteomes" id="UP001652503">
    <property type="component" value="Unassembled WGS sequence"/>
</dbReference>
<evidence type="ECO:0000313" key="4">
    <source>
        <dbReference type="Proteomes" id="UP001652503"/>
    </source>
</evidence>
<reference evidence="3 4" key="1">
    <citation type="submission" date="2022-10" db="EMBL/GenBank/DDBJ databases">
        <title>Defluviimonas sp. nov., isolated from ocean surface water.</title>
        <authorList>
            <person name="He W."/>
            <person name="Wang L."/>
            <person name="Zhang D.-F."/>
        </authorList>
    </citation>
    <scope>NUCLEOTIDE SEQUENCE [LARGE SCALE GENOMIC DNA]</scope>
    <source>
        <strain evidence="3 4">WL0075</strain>
    </source>
</reference>
<dbReference type="RefSeq" id="WP_263722938.1">
    <property type="nucleotide sequence ID" value="NZ_JAOWLA010000018.1"/>
</dbReference>
<feature type="signal peptide" evidence="2">
    <location>
        <begin position="1"/>
        <end position="21"/>
    </location>
</feature>
<evidence type="ECO:0000256" key="1">
    <source>
        <dbReference type="SAM" id="MobiDB-lite"/>
    </source>
</evidence>
<feature type="region of interest" description="Disordered" evidence="1">
    <location>
        <begin position="39"/>
        <end position="94"/>
    </location>
</feature>
<sequence length="94" mass="9063">MRILLAATALAAAWSGTGAWADDHLANGATAPGAAARGFANPVAANPSDTSGGASDPGTVPGLGNPNAGADRGTPAFDPVSLEERLAERAGPQG</sequence>
<protein>
    <submittedName>
        <fullName evidence="3">Uncharacterized protein</fullName>
    </submittedName>
</protein>
<feature type="chain" id="PRO_5046821407" evidence="2">
    <location>
        <begin position="22"/>
        <end position="94"/>
    </location>
</feature>
<proteinExistence type="predicted"/>
<evidence type="ECO:0000256" key="2">
    <source>
        <dbReference type="SAM" id="SignalP"/>
    </source>
</evidence>
<comment type="caution">
    <text evidence="3">The sequence shown here is derived from an EMBL/GenBank/DDBJ whole genome shotgun (WGS) entry which is preliminary data.</text>
</comment>
<accession>A0ABT2Z5H6</accession>
<name>A0ABT2Z5H6_9RHOB</name>